<dbReference type="PANTHER" id="PTHR47053:SF1">
    <property type="entry name" value="MUREIN DD-ENDOPEPTIDASE MEPH-RELATED"/>
    <property type="match status" value="1"/>
</dbReference>
<dbReference type="Gene3D" id="3.90.1720.10">
    <property type="entry name" value="endopeptidase domain like (from Nostoc punctiforme)"/>
    <property type="match status" value="1"/>
</dbReference>
<dbReference type="Proteomes" id="UP001324380">
    <property type="component" value="Chromosome"/>
</dbReference>
<dbReference type="InterPro" id="IPR041382">
    <property type="entry name" value="SH3_16"/>
</dbReference>
<keyword evidence="2" id="KW-0645">Protease</keyword>
<dbReference type="PANTHER" id="PTHR47053">
    <property type="entry name" value="MUREIN DD-ENDOPEPTIDASE MEPH-RELATED"/>
    <property type="match status" value="1"/>
</dbReference>
<evidence type="ECO:0000256" key="3">
    <source>
        <dbReference type="ARBA" id="ARBA00022801"/>
    </source>
</evidence>
<dbReference type="InterPro" id="IPR000064">
    <property type="entry name" value="NLP_P60_dom"/>
</dbReference>
<feature type="domain" description="NlpC/P60" evidence="6">
    <location>
        <begin position="256"/>
        <end position="398"/>
    </location>
</feature>
<protein>
    <submittedName>
        <fullName evidence="7">C40 family peptidase</fullName>
    </submittedName>
</protein>
<evidence type="ECO:0000256" key="1">
    <source>
        <dbReference type="ARBA" id="ARBA00007074"/>
    </source>
</evidence>
<proteinExistence type="inferred from homology"/>
<evidence type="ECO:0000259" key="6">
    <source>
        <dbReference type="PROSITE" id="PS51935"/>
    </source>
</evidence>
<keyword evidence="5" id="KW-0732">Signal</keyword>
<keyword evidence="4" id="KW-0788">Thiol protease</keyword>
<accession>A0ABZ0TRJ0</accession>
<organism evidence="7 8">
    <name type="scientific">Mucilaginibacter sabulilitoris</name>
    <dbReference type="NCBI Taxonomy" id="1173583"/>
    <lineage>
        <taxon>Bacteria</taxon>
        <taxon>Pseudomonadati</taxon>
        <taxon>Bacteroidota</taxon>
        <taxon>Sphingobacteriia</taxon>
        <taxon>Sphingobacteriales</taxon>
        <taxon>Sphingobacteriaceae</taxon>
        <taxon>Mucilaginibacter</taxon>
    </lineage>
</organism>
<gene>
    <name evidence="7" type="ORF">SNE25_08375</name>
</gene>
<evidence type="ECO:0000256" key="2">
    <source>
        <dbReference type="ARBA" id="ARBA00022670"/>
    </source>
</evidence>
<dbReference type="Pfam" id="PF18348">
    <property type="entry name" value="SH3_16"/>
    <property type="match status" value="1"/>
</dbReference>
<feature type="signal peptide" evidence="5">
    <location>
        <begin position="1"/>
        <end position="31"/>
    </location>
</feature>
<keyword evidence="8" id="KW-1185">Reference proteome</keyword>
<dbReference type="Gene3D" id="2.30.30.40">
    <property type="entry name" value="SH3 Domains"/>
    <property type="match status" value="2"/>
</dbReference>
<dbReference type="Pfam" id="PF00877">
    <property type="entry name" value="NLPC_P60"/>
    <property type="match status" value="1"/>
</dbReference>
<dbReference type="InterPro" id="IPR038765">
    <property type="entry name" value="Papain-like_cys_pep_sf"/>
</dbReference>
<dbReference type="EMBL" id="CP139558">
    <property type="protein sequence ID" value="WPU95536.1"/>
    <property type="molecule type" value="Genomic_DNA"/>
</dbReference>
<keyword evidence="3" id="KW-0378">Hydrolase</keyword>
<dbReference type="PROSITE" id="PS51935">
    <property type="entry name" value="NLPC_P60"/>
    <property type="match status" value="1"/>
</dbReference>
<evidence type="ECO:0000256" key="5">
    <source>
        <dbReference type="SAM" id="SignalP"/>
    </source>
</evidence>
<dbReference type="InterPro" id="IPR051202">
    <property type="entry name" value="Peptidase_C40"/>
</dbReference>
<name>A0ABZ0TRJ0_9SPHI</name>
<evidence type="ECO:0000313" key="7">
    <source>
        <dbReference type="EMBL" id="WPU95536.1"/>
    </source>
</evidence>
<dbReference type="SUPFAM" id="SSF54001">
    <property type="entry name" value="Cysteine proteinases"/>
    <property type="match status" value="1"/>
</dbReference>
<reference evidence="7 8" key="1">
    <citation type="submission" date="2023-11" db="EMBL/GenBank/DDBJ databases">
        <title>Analysis of the Genomes of Mucilaginibacter gossypii cycad 4 and M. sabulilitoris SNA2: microbes with the potential for plant growth promotion.</title>
        <authorList>
            <person name="Hirsch A.M."/>
            <person name="Humm E."/>
            <person name="Rubbi M."/>
            <person name="Del Vecchio G."/>
            <person name="Ha S.M."/>
            <person name="Pellegrini M."/>
            <person name="Gunsalus R.P."/>
        </authorList>
    </citation>
    <scope>NUCLEOTIDE SEQUENCE [LARGE SCALE GENOMIC DNA]</scope>
    <source>
        <strain evidence="7 8">SNA2</strain>
    </source>
</reference>
<feature type="chain" id="PRO_5047274602" evidence="5">
    <location>
        <begin position="32"/>
        <end position="420"/>
    </location>
</feature>
<evidence type="ECO:0000313" key="8">
    <source>
        <dbReference type="Proteomes" id="UP001324380"/>
    </source>
</evidence>
<comment type="similarity">
    <text evidence="1">Belongs to the peptidase C40 family.</text>
</comment>
<dbReference type="RefSeq" id="WP_321564644.1">
    <property type="nucleotide sequence ID" value="NZ_CP139558.1"/>
</dbReference>
<sequence length="420" mass="46474">MLNAKRRFLKWPAQKTTIVLLLLKVSFSVQATPTDSLTVQRAQQIIYAVKQKFAPDKRTEVANIQLISTSPLIFGVETTKPSLINEIRTALADSSVNAEIKADTLPDKALHGKIYGLANLSVTNNRAMPANAAEMVTQMLLGTPVTVIKKQRGYYLVRTPDGYLSWVEGSGVAPMDKVAFETWQKSLKIIYTAQYGHAFEQPTRVALPVSDLVSGDILQVIDQQKGFYKVIFPDQREGFVLKKETENFNKWLQMPNPNADQILTAAKTLIGVPYLWGGTSIKGVDCSGFTKSCYFLNGIIIPRDASQQALAGEEVDIYDADTVSMDKCLKNLKPGDLLFFSSGMSQGKQAKITHTAIYMDNGQFIQSAGFVKISSLVPQAANNDVHSLKRLVKARRMLTTIGKADIFRVSNNSYYNVCKN</sequence>
<evidence type="ECO:0000256" key="4">
    <source>
        <dbReference type="ARBA" id="ARBA00022807"/>
    </source>
</evidence>